<evidence type="ECO:0000313" key="16">
    <source>
        <dbReference type="EMBL" id="WFC98823.1"/>
    </source>
</evidence>
<proteinExistence type="inferred from homology"/>
<dbReference type="GO" id="GO:0005975">
    <property type="term" value="P:carbohydrate metabolic process"/>
    <property type="evidence" value="ECO:0007669"/>
    <property type="project" value="InterPro"/>
</dbReference>
<dbReference type="PANTHER" id="PTHR11742">
    <property type="entry name" value="MANNOSYL-OLIGOSACCHARIDE ALPHA-1,2-MANNOSIDASE-RELATED"/>
    <property type="match status" value="1"/>
</dbReference>
<feature type="region of interest" description="Disordered" evidence="14">
    <location>
        <begin position="1"/>
        <end position="25"/>
    </location>
</feature>
<evidence type="ECO:0000256" key="4">
    <source>
        <dbReference type="ARBA" id="ARBA00022723"/>
    </source>
</evidence>
<evidence type="ECO:0000256" key="1">
    <source>
        <dbReference type="ARBA" id="ARBA00001913"/>
    </source>
</evidence>
<keyword evidence="15" id="KW-0812">Transmembrane</keyword>
<feature type="transmembrane region" description="Helical" evidence="15">
    <location>
        <begin position="35"/>
        <end position="54"/>
    </location>
</feature>
<keyword evidence="15" id="KW-1133">Transmembrane helix</keyword>
<dbReference type="GO" id="GO:0036503">
    <property type="term" value="P:ERAD pathway"/>
    <property type="evidence" value="ECO:0007669"/>
    <property type="project" value="UniProtKB-ARBA"/>
</dbReference>
<feature type="active site" description="Proton donor" evidence="10">
    <location>
        <position position="186"/>
    </location>
</feature>
<evidence type="ECO:0000256" key="7">
    <source>
        <dbReference type="ARBA" id="ARBA00023157"/>
    </source>
</evidence>
<dbReference type="EMBL" id="CP119944">
    <property type="protein sequence ID" value="WFC98823.1"/>
    <property type="molecule type" value="Genomic_DNA"/>
</dbReference>
<sequence length="611" mass="68189">MAQKNSKGKTQKKVSNSATTASQGNESSMMRRSGFYIALAAGVLAVGVYCAKFWGKNAGMSTSNETFTSKYESNRSSQVPFTLPPVHKLPDVPKDGADLQRRDAVLEAFEQSWNAYEENAWGRDEYHPLSKHGSNLLGDGSPIGYTIIDTLDMLILLNQRHAYERARNWVRDELRWDVSGRLNVFETTIRLLGGLLSASALIRDPPAGALPASAEDAQLFLRKAVELADGLLPAFDTPTGIPLREIDLASGEAFPDLDNFNASSLAEATTVQLEFKYLAHLTGDLKYWRTAERPMKYARAISTPPALGILPIFLSVETGQFYAADVRLGSRGDSYYEYLVKQYLQTNRTESVYRSMYEYAFDGIKAGLLDVGQRTDPPLVYTVELVAQRGQQGPEWRKVPKQDHLVCFLGGAMMLGASATLPGRLQPPQPKSASQATLEDWRVGHELTRTCVDTYARSVSGLGAEIVYYLPAGVGEVDARDWMVKRVLDAKGQPPIDARNILRPETVESLYIAYQLTGDEIYREWGWSIFEAFRRHCQVDKGKGGYAGIDDVDSPEPKQIDRMETFWLSETLKYLYLLYSPRNMLSFDSWVFNTEAHPLPVFQPTHPTSLA</sequence>
<dbReference type="AlphaFoldDB" id="A0AAJ5YQM3"/>
<evidence type="ECO:0000256" key="11">
    <source>
        <dbReference type="PIRSR" id="PIRSR601382-2"/>
    </source>
</evidence>
<feature type="disulfide bond" evidence="12">
    <location>
        <begin position="407"/>
        <end position="451"/>
    </location>
</feature>
<comment type="catalytic activity">
    <reaction evidence="8">
        <text>N(4)-(alpha-D-Man-(1-&gt;2)-alpha-D-Man-(1-&gt;2)-alpha-D-Man-(1-&gt;3)-[alpha-D-Man-(1-&gt;3)-[alpha-D-Man-(1-&gt;2)-alpha-D-Man-(1-&gt;6)]-alpha-D-Man-(1-&gt;6)]-beta-D-Man-(1-&gt;4)-beta-D-GlcNAc-(1-&gt;4)-beta-D-GlcNAc)-L-asparaginyl-[protein] (N-glucan mannose isomer 8A1,2,3B1,3) + 3 H2O = N(4)-(alpha-D-Man-(1-&gt;3)-[alpha-D-Man-(1-&gt;3)-[alpha-D-Man-(1-&gt;6)]-alpha-D-Man-(1-&gt;6)]-beta-D-Man-(1-&gt;4)-beta-D-GlcNAc-(1-&gt;4)-beta-D-GlcNAc)-L-asparaginyl-[protein] (N-glucan mannose isomer 5A1,2) + 3 beta-D-mannose</text>
        <dbReference type="Rhea" id="RHEA:56028"/>
        <dbReference type="Rhea" id="RHEA-COMP:14358"/>
        <dbReference type="Rhea" id="RHEA-COMP:14367"/>
        <dbReference type="ChEBI" id="CHEBI:15377"/>
        <dbReference type="ChEBI" id="CHEBI:28563"/>
        <dbReference type="ChEBI" id="CHEBI:59087"/>
        <dbReference type="ChEBI" id="CHEBI:60628"/>
        <dbReference type="EC" id="3.2.1.113"/>
    </reaction>
</comment>
<keyword evidence="4 11" id="KW-0479">Metal-binding</keyword>
<reference evidence="16 17" key="1">
    <citation type="submission" date="2023-03" db="EMBL/GenBank/DDBJ databases">
        <title>Mating type loci evolution in Malassezia.</title>
        <authorList>
            <person name="Coelho M.A."/>
        </authorList>
    </citation>
    <scope>NUCLEOTIDE SEQUENCE [LARGE SCALE GENOMIC DNA]</scope>
    <source>
        <strain evidence="16 17">CBS 9725</strain>
    </source>
</reference>
<feature type="compositionally biased region" description="Polar residues" evidence="14">
    <location>
        <begin position="13"/>
        <end position="25"/>
    </location>
</feature>
<dbReference type="InterPro" id="IPR001382">
    <property type="entry name" value="Glyco_hydro_47"/>
</dbReference>
<dbReference type="SUPFAM" id="SSF48225">
    <property type="entry name" value="Seven-hairpin glycosidases"/>
    <property type="match status" value="1"/>
</dbReference>
<dbReference type="PRINTS" id="PR00747">
    <property type="entry name" value="GLYHDRLASE47"/>
</dbReference>
<dbReference type="Pfam" id="PF01532">
    <property type="entry name" value="Glyco_hydro_47"/>
    <property type="match status" value="1"/>
</dbReference>
<dbReference type="InterPro" id="IPR012341">
    <property type="entry name" value="6hp_glycosidase-like_sf"/>
</dbReference>
<protein>
    <recommendedName>
        <fullName evidence="13">alpha-1,2-Mannosidase</fullName>
        <ecNumber evidence="13">3.2.1.-</ecNumber>
    </recommendedName>
</protein>
<evidence type="ECO:0000256" key="14">
    <source>
        <dbReference type="SAM" id="MobiDB-lite"/>
    </source>
</evidence>
<evidence type="ECO:0000256" key="2">
    <source>
        <dbReference type="ARBA" id="ARBA00004922"/>
    </source>
</evidence>
<comment type="similarity">
    <text evidence="3 13">Belongs to the glycosyl hydrolase 47 family.</text>
</comment>
<evidence type="ECO:0000256" key="8">
    <source>
        <dbReference type="ARBA" id="ARBA00047669"/>
    </source>
</evidence>
<feature type="active site" evidence="10">
    <location>
        <position position="333"/>
    </location>
</feature>
<gene>
    <name evidence="16" type="primary">MNS1</name>
    <name evidence="16" type="ORF">MYAM1_001556</name>
</gene>
<accession>A0AAJ5YQM3</accession>
<dbReference type="PANTHER" id="PTHR11742:SF55">
    <property type="entry name" value="ENDOPLASMIC RETICULUM MANNOSYL-OLIGOSACCHARIDE 1,2-ALPHA-MANNOSIDASE"/>
    <property type="match status" value="1"/>
</dbReference>
<dbReference type="Proteomes" id="UP001219567">
    <property type="component" value="Chromosome 2"/>
</dbReference>
<name>A0AAJ5YQM3_9BASI</name>
<dbReference type="InterPro" id="IPR050749">
    <property type="entry name" value="Glycosyl_Hydrolase_47"/>
</dbReference>
<comment type="pathway">
    <text evidence="2">Protein modification; protein glycosylation.</text>
</comment>
<evidence type="ECO:0000256" key="9">
    <source>
        <dbReference type="ARBA" id="ARBA00048605"/>
    </source>
</evidence>
<keyword evidence="17" id="KW-1185">Reference proteome</keyword>
<evidence type="ECO:0000256" key="10">
    <source>
        <dbReference type="PIRSR" id="PIRSR601382-1"/>
    </source>
</evidence>
<evidence type="ECO:0000256" key="15">
    <source>
        <dbReference type="SAM" id="Phobius"/>
    </source>
</evidence>
<comment type="catalytic activity">
    <reaction evidence="9">
        <text>N(4)-(alpha-D-Man-(1-&gt;2)-alpha-D-Man-(1-&gt;2)-alpha-D-Man-(1-&gt;3)-[alpha-D-Man-(1-&gt;2)-alpha-D-Man-(1-&gt;3)-[alpha-D-Man-(1-&gt;2)-alpha-D-Man-(1-&gt;6)]-alpha-D-Man-(1-&gt;6)]-beta-D-Man-(1-&gt;4)-beta-D-GlcNAc-(1-&gt;4)-beta-D-GlcNAc)-L-asparaginyl-[protein] (N-glucan mannose isomer 9A1,2,3B1,2,3) + 4 H2O = N(4)-(alpha-D-Man-(1-&gt;3)-[alpha-D-Man-(1-&gt;3)-[alpha-D-Man-(1-&gt;6)]-alpha-D-Man-(1-&gt;6)]-beta-D-Man-(1-&gt;4)-beta-D-GlcNAc-(1-&gt;4)-beta-D-GlcNAc)-L-asparaginyl-[protein] (N-glucan mannose isomer 5A1,2) + 4 beta-D-mannose</text>
        <dbReference type="Rhea" id="RHEA:56008"/>
        <dbReference type="Rhea" id="RHEA-COMP:14356"/>
        <dbReference type="Rhea" id="RHEA-COMP:14367"/>
        <dbReference type="ChEBI" id="CHEBI:15377"/>
        <dbReference type="ChEBI" id="CHEBI:28563"/>
        <dbReference type="ChEBI" id="CHEBI:59087"/>
        <dbReference type="ChEBI" id="CHEBI:139493"/>
        <dbReference type="EC" id="3.2.1.113"/>
    </reaction>
</comment>
<evidence type="ECO:0000256" key="3">
    <source>
        <dbReference type="ARBA" id="ARBA00007658"/>
    </source>
</evidence>
<feature type="active site" description="Proton donor" evidence="10">
    <location>
        <position position="465"/>
    </location>
</feature>
<keyword evidence="5 13" id="KW-0378">Hydrolase</keyword>
<keyword evidence="13 16" id="KW-0326">Glycosidase</keyword>
<dbReference type="Gene3D" id="1.50.10.10">
    <property type="match status" value="1"/>
</dbReference>
<dbReference type="GO" id="GO:0016020">
    <property type="term" value="C:membrane"/>
    <property type="evidence" value="ECO:0007669"/>
    <property type="project" value="InterPro"/>
</dbReference>
<evidence type="ECO:0000313" key="17">
    <source>
        <dbReference type="Proteomes" id="UP001219567"/>
    </source>
</evidence>
<feature type="compositionally biased region" description="Basic residues" evidence="14">
    <location>
        <begin position="1"/>
        <end position="12"/>
    </location>
</feature>
<dbReference type="EC" id="3.2.1.-" evidence="13"/>
<dbReference type="GO" id="GO:0005783">
    <property type="term" value="C:endoplasmic reticulum"/>
    <property type="evidence" value="ECO:0007669"/>
    <property type="project" value="TreeGrafter"/>
</dbReference>
<evidence type="ECO:0000256" key="6">
    <source>
        <dbReference type="ARBA" id="ARBA00022837"/>
    </source>
</evidence>
<comment type="cofactor">
    <cofactor evidence="1 11">
        <name>Ca(2+)</name>
        <dbReference type="ChEBI" id="CHEBI:29108"/>
    </cofactor>
</comment>
<dbReference type="GO" id="GO:0005509">
    <property type="term" value="F:calcium ion binding"/>
    <property type="evidence" value="ECO:0007669"/>
    <property type="project" value="InterPro"/>
</dbReference>
<evidence type="ECO:0000256" key="12">
    <source>
        <dbReference type="PIRSR" id="PIRSR601382-3"/>
    </source>
</evidence>
<evidence type="ECO:0000256" key="13">
    <source>
        <dbReference type="RuleBase" id="RU361193"/>
    </source>
</evidence>
<keyword evidence="6 11" id="KW-0106">Calcium</keyword>
<organism evidence="16 17">
    <name type="scientific">Malassezia yamatoensis</name>
    <dbReference type="NCBI Taxonomy" id="253288"/>
    <lineage>
        <taxon>Eukaryota</taxon>
        <taxon>Fungi</taxon>
        <taxon>Dikarya</taxon>
        <taxon>Basidiomycota</taxon>
        <taxon>Ustilaginomycotina</taxon>
        <taxon>Malasseziomycetes</taxon>
        <taxon>Malasseziales</taxon>
        <taxon>Malasseziaceae</taxon>
        <taxon>Malassezia</taxon>
    </lineage>
</organism>
<keyword evidence="15" id="KW-0472">Membrane</keyword>
<dbReference type="InterPro" id="IPR036026">
    <property type="entry name" value="Seven-hairpin_glycosidases"/>
</dbReference>
<feature type="binding site" evidence="11">
    <location>
        <position position="594"/>
    </location>
    <ligand>
        <name>Ca(2+)</name>
        <dbReference type="ChEBI" id="CHEBI:29108"/>
    </ligand>
</feature>
<keyword evidence="7 12" id="KW-1015">Disulfide bond</keyword>
<feature type="active site" evidence="10">
    <location>
        <position position="505"/>
    </location>
</feature>
<dbReference type="GO" id="GO:0004571">
    <property type="term" value="F:mannosyl-oligosaccharide 1,2-alpha-mannosidase activity"/>
    <property type="evidence" value="ECO:0007669"/>
    <property type="project" value="UniProtKB-EC"/>
</dbReference>
<evidence type="ECO:0000256" key="5">
    <source>
        <dbReference type="ARBA" id="ARBA00022801"/>
    </source>
</evidence>